<dbReference type="AlphaFoldDB" id="A0AAJ3NB42"/>
<evidence type="ECO:0000256" key="1">
    <source>
        <dbReference type="SAM" id="Phobius"/>
    </source>
</evidence>
<keyword evidence="1" id="KW-0472">Membrane</keyword>
<organism evidence="2 3">
    <name type="scientific">Elizabethkingia ursingii</name>
    <dbReference type="NCBI Taxonomy" id="1756150"/>
    <lineage>
        <taxon>Bacteria</taxon>
        <taxon>Pseudomonadati</taxon>
        <taxon>Bacteroidota</taxon>
        <taxon>Flavobacteriia</taxon>
        <taxon>Flavobacteriales</taxon>
        <taxon>Weeksellaceae</taxon>
        <taxon>Elizabethkingia</taxon>
    </lineage>
</organism>
<dbReference type="Proteomes" id="UP000190816">
    <property type="component" value="Unassembled WGS sequence"/>
</dbReference>
<name>A0AAJ3NB42_9FLAO</name>
<sequence>MHEFVIILLVTVALVNTYCILSRWLAKPFGYPMEGVYYVTLATVLSFVSYEIITIVQYLETEFIFLVKIIISIIIWIIIYLVSRRAWKIRINRIHDNSDLKKSNRTKTFNDL</sequence>
<dbReference type="EMBL" id="MAIC01000016">
    <property type="protein sequence ID" value="OPB73829.1"/>
    <property type="molecule type" value="Genomic_DNA"/>
</dbReference>
<keyword evidence="1" id="KW-0812">Transmembrane</keyword>
<gene>
    <name evidence="2" type="ORF">BAY32_12415</name>
</gene>
<evidence type="ECO:0000313" key="2">
    <source>
        <dbReference type="EMBL" id="OPB73829.1"/>
    </source>
</evidence>
<proteinExistence type="predicted"/>
<feature type="transmembrane region" description="Helical" evidence="1">
    <location>
        <begin position="6"/>
        <end position="26"/>
    </location>
</feature>
<protein>
    <submittedName>
        <fullName evidence="2">Uncharacterized protein</fullName>
    </submittedName>
</protein>
<comment type="caution">
    <text evidence="2">The sequence shown here is derived from an EMBL/GenBank/DDBJ whole genome shotgun (WGS) entry which is preliminary data.</text>
</comment>
<feature type="transmembrane region" description="Helical" evidence="1">
    <location>
        <begin position="38"/>
        <end position="59"/>
    </location>
</feature>
<keyword evidence="1" id="KW-1133">Transmembrane helix</keyword>
<feature type="transmembrane region" description="Helical" evidence="1">
    <location>
        <begin position="65"/>
        <end position="83"/>
    </location>
</feature>
<evidence type="ECO:0000313" key="3">
    <source>
        <dbReference type="Proteomes" id="UP000190816"/>
    </source>
</evidence>
<dbReference type="KEGG" id="ego:BBD34_03810"/>
<reference evidence="2 3" key="1">
    <citation type="submission" date="2016-06" db="EMBL/GenBank/DDBJ databases">
        <authorList>
            <person name="Nicholson A.C."/>
        </authorList>
    </citation>
    <scope>NUCLEOTIDE SEQUENCE [LARGE SCALE GENOMIC DNA]</scope>
    <source>
        <strain evidence="2 3">G4123</strain>
    </source>
</reference>
<accession>A0AAJ3NB42</accession>